<sequence>MPKYFFNVSDGLNITDDEGLDCPSLDVALREAVRYAGSLLKESGHRLHLGDTWSLEVTEEATASAFCIDLQIRSSLASTAENVRWSAA</sequence>
<name>A0A160PF99_9HYPH</name>
<dbReference type="EMBL" id="AP014809">
    <property type="protein sequence ID" value="BAU90371.1"/>
    <property type="molecule type" value="Genomic_DNA"/>
</dbReference>
<dbReference type="RefSeq" id="WP_096484718.1">
    <property type="nucleotide sequence ID" value="NZ_AP014809.1"/>
</dbReference>
<protein>
    <recommendedName>
        <fullName evidence="1">DUF6894 domain-containing protein</fullName>
    </recommendedName>
</protein>
<gene>
    <name evidence="2" type="ORF">MPPM_1766</name>
</gene>
<evidence type="ECO:0000313" key="3">
    <source>
        <dbReference type="Proteomes" id="UP000218288"/>
    </source>
</evidence>
<accession>A0A160PF99</accession>
<dbReference type="OrthoDB" id="7575967at2"/>
<dbReference type="AlphaFoldDB" id="A0A160PF99"/>
<dbReference type="Proteomes" id="UP000218288">
    <property type="component" value="Chromosome"/>
</dbReference>
<proteinExistence type="predicted"/>
<dbReference type="InterPro" id="IPR054189">
    <property type="entry name" value="DUF6894"/>
</dbReference>
<organism evidence="2 3">
    <name type="scientific">Methylorubrum populi</name>
    <dbReference type="NCBI Taxonomy" id="223967"/>
    <lineage>
        <taxon>Bacteria</taxon>
        <taxon>Pseudomonadati</taxon>
        <taxon>Pseudomonadota</taxon>
        <taxon>Alphaproteobacteria</taxon>
        <taxon>Hyphomicrobiales</taxon>
        <taxon>Methylobacteriaceae</taxon>
        <taxon>Methylorubrum</taxon>
    </lineage>
</organism>
<evidence type="ECO:0000313" key="2">
    <source>
        <dbReference type="EMBL" id="BAU90371.1"/>
    </source>
</evidence>
<feature type="domain" description="DUF6894" evidence="1">
    <location>
        <begin position="4"/>
        <end position="67"/>
    </location>
</feature>
<reference evidence="2 3" key="1">
    <citation type="journal article" date="2016" name="Genome Announc.">
        <title>Complete Genome Sequence of Methylobacterium populi P-1M, Isolated from Pink-Pigmented Household Biofilm.</title>
        <authorList>
            <person name="Morohoshi T."/>
            <person name="Ikeda T."/>
        </authorList>
    </citation>
    <scope>NUCLEOTIDE SEQUENCE [LARGE SCALE GENOMIC DNA]</scope>
    <source>
        <strain evidence="2 3">P-1M</strain>
    </source>
</reference>
<evidence type="ECO:0000259" key="1">
    <source>
        <dbReference type="Pfam" id="PF21834"/>
    </source>
</evidence>
<dbReference type="Pfam" id="PF21834">
    <property type="entry name" value="DUF6894"/>
    <property type="match status" value="1"/>
</dbReference>